<feature type="signal peptide" evidence="4">
    <location>
        <begin position="1"/>
        <end position="28"/>
    </location>
</feature>
<dbReference type="Proteomes" id="UP000295097">
    <property type="component" value="Unassembled WGS sequence"/>
</dbReference>
<feature type="chain" id="PRO_5020285543" evidence="4">
    <location>
        <begin position="29"/>
        <end position="430"/>
    </location>
</feature>
<dbReference type="RefSeq" id="WP_132314333.1">
    <property type="nucleotide sequence ID" value="NZ_SMAR01000074.1"/>
</dbReference>
<sequence>MQFKPSRTLTRFLGSAAVAALVPLAAQAQDTKTITSWDLRSDTATAKIVRDAMDRFEEANPGYVVEDSHFANDAYKTKLKIAFGANEPPCVFASWGGGPLREYVDSDQVVDLTPYLDANPEFKERFVPASFGSVTFDDKIYGIPAENTAVAVIFYNTEIFDELDLTPPETWDDLMNVIAVLNENNIAPFALANKNKWPGSMYFVLLADRIGGPEAFRKAASREEGGSFEDPVFIEAGERLQELVEADAFARGYNGLDYDVGGSRRLLYADRAAMELMGSWEMASIRNENPAFAEKVDFFTFPSVPGGKGDPSNVVGTLGDNFVSISSACPYKDKAFELLTYLTNDDAAAARLADQRVMPLKGISTEDPFLNKVLEVVGEADSVQLWYDQELPPALGEVHKDTVQQLFGMSITPEEAAAEMERAAQAEAQQ</sequence>
<keyword evidence="6" id="KW-1185">Reference proteome</keyword>
<dbReference type="EMBL" id="SMAR01000074">
    <property type="protein sequence ID" value="TCT27748.1"/>
    <property type="molecule type" value="Genomic_DNA"/>
</dbReference>
<evidence type="ECO:0000256" key="3">
    <source>
        <dbReference type="ARBA" id="ARBA00022764"/>
    </source>
</evidence>
<reference evidence="5 6" key="1">
    <citation type="submission" date="2019-03" db="EMBL/GenBank/DDBJ databases">
        <title>Freshwater and sediment microbial communities from various areas in North America, analyzing microbe dynamics in response to fracking.</title>
        <authorList>
            <person name="Lamendella R."/>
        </authorList>
    </citation>
    <scope>NUCLEOTIDE SEQUENCE [LARGE SCALE GENOMIC DNA]</scope>
    <source>
        <strain evidence="5 6">175.2</strain>
    </source>
</reference>
<comment type="subcellular location">
    <subcellularLocation>
        <location evidence="1">Periplasm</location>
    </subcellularLocation>
</comment>
<name>A0A4R3NEA3_9HYPH</name>
<accession>A0A4R3NEA3</accession>
<dbReference type="SUPFAM" id="SSF53850">
    <property type="entry name" value="Periplasmic binding protein-like II"/>
    <property type="match status" value="1"/>
</dbReference>
<evidence type="ECO:0000256" key="1">
    <source>
        <dbReference type="ARBA" id="ARBA00004418"/>
    </source>
</evidence>
<dbReference type="Gene3D" id="3.40.190.10">
    <property type="entry name" value="Periplasmic binding protein-like II"/>
    <property type="match status" value="2"/>
</dbReference>
<comment type="similarity">
    <text evidence="2">Belongs to the bacterial solute-binding protein 1 family.</text>
</comment>
<organism evidence="5 6">
    <name type="scientific">Martelella mediterranea</name>
    <dbReference type="NCBI Taxonomy" id="293089"/>
    <lineage>
        <taxon>Bacteria</taxon>
        <taxon>Pseudomonadati</taxon>
        <taxon>Pseudomonadota</taxon>
        <taxon>Alphaproteobacteria</taxon>
        <taxon>Hyphomicrobiales</taxon>
        <taxon>Aurantimonadaceae</taxon>
        <taxon>Martelella</taxon>
    </lineage>
</organism>
<dbReference type="AlphaFoldDB" id="A0A4R3NEA3"/>
<dbReference type="InterPro" id="IPR050490">
    <property type="entry name" value="Bact_solute-bd_prot1"/>
</dbReference>
<evidence type="ECO:0000313" key="5">
    <source>
        <dbReference type="EMBL" id="TCT27748.1"/>
    </source>
</evidence>
<dbReference type="PANTHER" id="PTHR43649:SF14">
    <property type="entry name" value="BLR3389 PROTEIN"/>
    <property type="match status" value="1"/>
</dbReference>
<gene>
    <name evidence="5" type="ORF">EDC90_10745</name>
</gene>
<dbReference type="Pfam" id="PF01547">
    <property type="entry name" value="SBP_bac_1"/>
    <property type="match status" value="1"/>
</dbReference>
<proteinExistence type="inferred from homology"/>
<evidence type="ECO:0000313" key="6">
    <source>
        <dbReference type="Proteomes" id="UP000295097"/>
    </source>
</evidence>
<protein>
    <submittedName>
        <fullName evidence="5">Carbohydrate ABC transporter substrate-binding protein (CUT1 family)</fullName>
    </submittedName>
</protein>
<comment type="caution">
    <text evidence="5">The sequence shown here is derived from an EMBL/GenBank/DDBJ whole genome shotgun (WGS) entry which is preliminary data.</text>
</comment>
<keyword evidence="3" id="KW-0574">Periplasm</keyword>
<dbReference type="OrthoDB" id="2509690at2"/>
<keyword evidence="4" id="KW-0732">Signal</keyword>
<dbReference type="InterPro" id="IPR006059">
    <property type="entry name" value="SBP"/>
</dbReference>
<dbReference type="GO" id="GO:0042597">
    <property type="term" value="C:periplasmic space"/>
    <property type="evidence" value="ECO:0007669"/>
    <property type="project" value="UniProtKB-SubCell"/>
</dbReference>
<evidence type="ECO:0000256" key="4">
    <source>
        <dbReference type="SAM" id="SignalP"/>
    </source>
</evidence>
<evidence type="ECO:0000256" key="2">
    <source>
        <dbReference type="ARBA" id="ARBA00008520"/>
    </source>
</evidence>
<dbReference type="PANTHER" id="PTHR43649">
    <property type="entry name" value="ARABINOSE-BINDING PROTEIN-RELATED"/>
    <property type="match status" value="1"/>
</dbReference>